<evidence type="ECO:0000259" key="13">
    <source>
        <dbReference type="PROSITE" id="PS50227"/>
    </source>
</evidence>
<comment type="caution">
    <text evidence="15">The sequence shown here is derived from an EMBL/GenBank/DDBJ whole genome shotgun (WGS) entry which is preliminary data.</text>
</comment>
<evidence type="ECO:0000256" key="8">
    <source>
        <dbReference type="ARBA" id="ARBA00023170"/>
    </source>
</evidence>
<keyword evidence="16" id="KW-1185">Reference proteome</keyword>
<evidence type="ECO:0000256" key="3">
    <source>
        <dbReference type="ARBA" id="ARBA00022475"/>
    </source>
</evidence>
<keyword evidence="10" id="KW-0807">Transducer</keyword>
<dbReference type="Pfam" id="PF00002">
    <property type="entry name" value="7tm_2"/>
    <property type="match status" value="2"/>
</dbReference>
<evidence type="ECO:0000256" key="9">
    <source>
        <dbReference type="ARBA" id="ARBA00023180"/>
    </source>
</evidence>
<dbReference type="Gene3D" id="4.10.1240.10">
    <property type="entry name" value="GPCR, family 2, extracellular hormone receptor domain"/>
    <property type="match status" value="1"/>
</dbReference>
<keyword evidence="8 15" id="KW-0675">Receptor</keyword>
<dbReference type="PROSITE" id="PS50261">
    <property type="entry name" value="G_PROTEIN_RECEP_F2_4"/>
    <property type="match status" value="1"/>
</dbReference>
<dbReference type="Proteomes" id="UP001174136">
    <property type="component" value="Unassembled WGS sequence"/>
</dbReference>
<organism evidence="15 16">
    <name type="scientific">Merluccius polli</name>
    <name type="common">Benguela hake</name>
    <name type="synonym">Merluccius cadenati</name>
    <dbReference type="NCBI Taxonomy" id="89951"/>
    <lineage>
        <taxon>Eukaryota</taxon>
        <taxon>Metazoa</taxon>
        <taxon>Chordata</taxon>
        <taxon>Craniata</taxon>
        <taxon>Vertebrata</taxon>
        <taxon>Euteleostomi</taxon>
        <taxon>Actinopterygii</taxon>
        <taxon>Neopterygii</taxon>
        <taxon>Teleostei</taxon>
        <taxon>Neoteleostei</taxon>
        <taxon>Acanthomorphata</taxon>
        <taxon>Zeiogadaria</taxon>
        <taxon>Gadariae</taxon>
        <taxon>Gadiformes</taxon>
        <taxon>Gadoidei</taxon>
        <taxon>Merlucciidae</taxon>
        <taxon>Merluccius</taxon>
    </lineage>
</organism>
<evidence type="ECO:0000256" key="6">
    <source>
        <dbReference type="ARBA" id="ARBA00023040"/>
    </source>
</evidence>
<evidence type="ECO:0000256" key="10">
    <source>
        <dbReference type="ARBA" id="ARBA00023224"/>
    </source>
</evidence>
<dbReference type="InterPro" id="IPR017981">
    <property type="entry name" value="GPCR_2-like_7TM"/>
</dbReference>
<dbReference type="InterPro" id="IPR050332">
    <property type="entry name" value="GPCR_2"/>
</dbReference>
<dbReference type="PROSITE" id="PS00650">
    <property type="entry name" value="G_PROTEIN_RECEP_F2_2"/>
    <property type="match status" value="1"/>
</dbReference>
<dbReference type="GO" id="GO:0007166">
    <property type="term" value="P:cell surface receptor signaling pathway"/>
    <property type="evidence" value="ECO:0007669"/>
    <property type="project" value="InterPro"/>
</dbReference>
<dbReference type="PRINTS" id="PR00249">
    <property type="entry name" value="GPCRSECRETIN"/>
</dbReference>
<evidence type="ECO:0000256" key="2">
    <source>
        <dbReference type="ARBA" id="ARBA00005314"/>
    </source>
</evidence>
<feature type="domain" description="G-protein coupled receptors family 2 profile 1" evidence="13">
    <location>
        <begin position="49"/>
        <end position="131"/>
    </location>
</feature>
<dbReference type="FunFam" id="4.10.1240.10:FF:000005">
    <property type="entry name" value="Parathyroid hormone/parathyroid hormone-related peptide receptor"/>
    <property type="match status" value="1"/>
</dbReference>
<reference evidence="15" key="1">
    <citation type="journal article" date="2023" name="Front. Mar. Sci.">
        <title>A new Merluccius polli reference genome to investigate the effects of global change in West African waters.</title>
        <authorList>
            <person name="Mateo J.L."/>
            <person name="Blanco-Fernandez C."/>
            <person name="Garcia-Vazquez E."/>
            <person name="Machado-Schiaffino G."/>
        </authorList>
    </citation>
    <scope>NUCLEOTIDE SEQUENCE</scope>
    <source>
        <strain evidence="15">C29</strain>
        <tissue evidence="15">Fin</tissue>
    </source>
</reference>
<feature type="transmembrane region" description="Helical" evidence="12">
    <location>
        <begin position="712"/>
        <end position="729"/>
    </location>
</feature>
<evidence type="ECO:0000313" key="16">
    <source>
        <dbReference type="Proteomes" id="UP001174136"/>
    </source>
</evidence>
<evidence type="ECO:0000256" key="1">
    <source>
        <dbReference type="ARBA" id="ARBA00004651"/>
    </source>
</evidence>
<keyword evidence="6" id="KW-0297">G-protein coupled receptor</keyword>
<dbReference type="GO" id="GO:0017046">
    <property type="term" value="F:peptide hormone binding"/>
    <property type="evidence" value="ECO:0007669"/>
    <property type="project" value="TreeGrafter"/>
</dbReference>
<feature type="compositionally biased region" description="Basic and acidic residues" evidence="11">
    <location>
        <begin position="843"/>
        <end position="854"/>
    </location>
</feature>
<dbReference type="SUPFAM" id="SSF81321">
    <property type="entry name" value="Family A G protein-coupled receptor-like"/>
    <property type="match status" value="1"/>
</dbReference>
<feature type="domain" description="G-protein coupled receptors family 2 profile 2" evidence="14">
    <location>
        <begin position="144"/>
        <end position="730"/>
    </location>
</feature>
<dbReference type="InterPro" id="IPR017983">
    <property type="entry name" value="GPCR_2_secretin-like_CS"/>
</dbReference>
<evidence type="ECO:0000259" key="14">
    <source>
        <dbReference type="PROSITE" id="PS50261"/>
    </source>
</evidence>
<keyword evidence="5 12" id="KW-1133">Transmembrane helix</keyword>
<dbReference type="PROSITE" id="PS50227">
    <property type="entry name" value="G_PROTEIN_RECEP_F2_3"/>
    <property type="match status" value="1"/>
</dbReference>
<keyword evidence="4 12" id="KW-0812">Transmembrane</keyword>
<dbReference type="InterPro" id="IPR001879">
    <property type="entry name" value="GPCR_2_extracellular_dom"/>
</dbReference>
<feature type="transmembrane region" description="Helical" evidence="12">
    <location>
        <begin position="220"/>
        <end position="242"/>
    </location>
</feature>
<feature type="transmembrane region" description="Helical" evidence="12">
    <location>
        <begin position="181"/>
        <end position="200"/>
    </location>
</feature>
<keyword evidence="3" id="KW-1003">Cell membrane</keyword>
<feature type="transmembrane region" description="Helical" evidence="12">
    <location>
        <begin position="628"/>
        <end position="652"/>
    </location>
</feature>
<accession>A0AA47NMI5</accession>
<dbReference type="Gene3D" id="1.20.1070.10">
    <property type="entry name" value="Rhodopsin 7-helix transmembrane proteins"/>
    <property type="match status" value="2"/>
</dbReference>
<dbReference type="EMBL" id="JAOPHQ010006540">
    <property type="protein sequence ID" value="KAK0131511.1"/>
    <property type="molecule type" value="Genomic_DNA"/>
</dbReference>
<dbReference type="SMART" id="SM00008">
    <property type="entry name" value="HormR"/>
    <property type="match status" value="1"/>
</dbReference>
<gene>
    <name evidence="15" type="primary">PTH1R_1</name>
    <name evidence="15" type="ORF">N1851_033765</name>
</gene>
<comment type="subcellular location">
    <subcellularLocation>
        <location evidence="1">Cell membrane</location>
        <topology evidence="1">Multi-pass membrane protein</topology>
    </subcellularLocation>
</comment>
<comment type="similarity">
    <text evidence="2">Belongs to the G-protein coupled receptor 2 family.</text>
</comment>
<feature type="transmembrane region" description="Helical" evidence="12">
    <location>
        <begin position="146"/>
        <end position="169"/>
    </location>
</feature>
<feature type="transmembrane region" description="Helical" evidence="12">
    <location>
        <begin position="263"/>
        <end position="283"/>
    </location>
</feature>
<evidence type="ECO:0000256" key="11">
    <source>
        <dbReference type="SAM" id="MobiDB-lite"/>
    </source>
</evidence>
<evidence type="ECO:0000313" key="15">
    <source>
        <dbReference type="EMBL" id="KAK0131511.1"/>
    </source>
</evidence>
<protein>
    <submittedName>
        <fullName evidence="15">Parathyroid hormone/parathyroid hormone-related peptide receptor</fullName>
    </submittedName>
</protein>
<dbReference type="GO" id="GO:0005886">
    <property type="term" value="C:plasma membrane"/>
    <property type="evidence" value="ECO:0007669"/>
    <property type="project" value="UniProtKB-SubCell"/>
</dbReference>
<evidence type="ECO:0000256" key="5">
    <source>
        <dbReference type="ARBA" id="ARBA00022989"/>
    </source>
</evidence>
<dbReference type="InterPro" id="IPR036445">
    <property type="entry name" value="GPCR_2_extracell_dom_sf"/>
</dbReference>
<dbReference type="GO" id="GO:0007188">
    <property type="term" value="P:adenylate cyclase-modulating G protein-coupled receptor signaling pathway"/>
    <property type="evidence" value="ECO:0007669"/>
    <property type="project" value="TreeGrafter"/>
</dbReference>
<dbReference type="InterPro" id="IPR000832">
    <property type="entry name" value="GPCR_2_secretin-like"/>
</dbReference>
<dbReference type="Pfam" id="PF02793">
    <property type="entry name" value="HRM"/>
    <property type="match status" value="1"/>
</dbReference>
<evidence type="ECO:0000256" key="12">
    <source>
        <dbReference type="SAM" id="Phobius"/>
    </source>
</evidence>
<dbReference type="SUPFAM" id="SSF111418">
    <property type="entry name" value="Hormone receptor domain"/>
    <property type="match status" value="1"/>
</dbReference>
<dbReference type="PROSITE" id="PS00649">
    <property type="entry name" value="G_PROTEIN_RECEP_F2_1"/>
    <property type="match status" value="1"/>
</dbReference>
<sequence>MESFILFVFLSHQHFYKVQYFNITHPQIDSDDVITREEQIYLLIGARAACDRSIQNHMALIKGQCVPEWDGIVCWPRGRAGQWVSMPCPEYIYDFNHRGRVYRQCDVSGAWEQANALNRTWANYSECTSLSSDYSSQAEVFRRLHLMYTVGYSISLLCLLVAVFTLCYFKRLHCTRNHIHIHLFLSFICRAVSIFVKDAVLYSMSEDDQAGWQLTGHKPQLFGCKLAVTLFLYFLATNHYWILVEGVYLHSLIFMAFLSDRSYLCTLSIIGWGLPAVFVSIWVNRRDVLSTRAMISADECWTDHRLIRSIMSIHLMQKRRHQKGQTRRRPNIERLRETTYQQQLQAAISADLLDQYPEDIEKHWDALSETIMNSCKAILGHKTRRHQDWTLKNQWWTQKALEIQQLADSGDTRGFFEATRAVYGPSQRSLLSSKATIDEEVHHRLSCASGAYSKLKKRVFENRDLQSKTKILVYKAVLLPTLLYGSEAWTTYSRHLKALEAFHQRYLRRILRITWEDRRTNTSVLEEAGVSTITAIIAQFQLRWTGHVIRMPDSRLPKQVLYSQLVQGKRAPGGQKRRYKDNIKDNLKKCHICLKTWEATARNRAAWRQAVQDGAAQCWDISAGNLKWIYQVPILAAIIVNFFLFLNIIRVLAAKLWETNTGKLDPRQQYRKLLKSTLVLMPLFGVHYMLFMALPYTDVSGLLWQVQMHYEMFFNSFQGFVVAFIYCFCNGEVQAEVKKAWLRRSLVSDLRQKSRMTSSGGGVSGYYGNMTTNNSVSFSAVTSRGGVMPAAPPFMHPIRSCPLGYASSDLMETSDALQTPSSPGTGSGPRGSGWSDGGLGENQEGHLEDQETML</sequence>
<proteinExistence type="inferred from homology"/>
<dbReference type="GO" id="GO:0008528">
    <property type="term" value="F:G protein-coupled peptide receptor activity"/>
    <property type="evidence" value="ECO:0007669"/>
    <property type="project" value="TreeGrafter"/>
</dbReference>
<keyword evidence="9" id="KW-0325">Glycoprotein</keyword>
<dbReference type="AlphaFoldDB" id="A0AA47NMI5"/>
<dbReference type="PANTHER" id="PTHR45620:SF18">
    <property type="entry name" value="PARATHYROID HORMONE_PARATHYROID HORMONE-RELATED PEPTIDE RECEPTOR"/>
    <property type="match status" value="1"/>
</dbReference>
<evidence type="ECO:0000256" key="4">
    <source>
        <dbReference type="ARBA" id="ARBA00022692"/>
    </source>
</evidence>
<feature type="transmembrane region" description="Helical" evidence="12">
    <location>
        <begin position="673"/>
        <end position="692"/>
    </location>
</feature>
<dbReference type="PANTHER" id="PTHR45620">
    <property type="entry name" value="PDF RECEPTOR-LIKE PROTEIN-RELATED"/>
    <property type="match status" value="1"/>
</dbReference>
<feature type="compositionally biased region" description="Gly residues" evidence="11">
    <location>
        <begin position="825"/>
        <end position="840"/>
    </location>
</feature>
<evidence type="ECO:0000256" key="7">
    <source>
        <dbReference type="ARBA" id="ARBA00023136"/>
    </source>
</evidence>
<keyword evidence="7 12" id="KW-0472">Membrane</keyword>
<name>A0AA47NMI5_MERPO</name>
<feature type="region of interest" description="Disordered" evidence="11">
    <location>
        <begin position="813"/>
        <end position="854"/>
    </location>
</feature>